<keyword evidence="5" id="KW-0175">Coiled coil</keyword>
<feature type="coiled-coil region" evidence="5">
    <location>
        <begin position="71"/>
        <end position="107"/>
    </location>
</feature>
<evidence type="ECO:0000313" key="8">
    <source>
        <dbReference type="EMBL" id="MCV6825319.1"/>
    </source>
</evidence>
<keyword evidence="4 6" id="KW-0472">Membrane</keyword>
<evidence type="ECO:0000256" key="4">
    <source>
        <dbReference type="ARBA" id="ARBA00023136"/>
    </source>
</evidence>
<sequence>MRYFRYAFLIALGLILITVALANRAVVELRLLPADLADFFGLSFIVHLPLFVIIFAGIVAGLLIGFVWEWIREYKQRAEAARVKREVSELKSEVSRLRGNAGEHQDEVLALLEESGATR</sequence>
<evidence type="ECO:0000256" key="5">
    <source>
        <dbReference type="SAM" id="Coils"/>
    </source>
</evidence>
<dbReference type="GO" id="GO:0005886">
    <property type="term" value="C:plasma membrane"/>
    <property type="evidence" value="ECO:0007669"/>
    <property type="project" value="InterPro"/>
</dbReference>
<keyword evidence="2 6" id="KW-0812">Transmembrane</keyword>
<dbReference type="Proteomes" id="UP001208041">
    <property type="component" value="Unassembled WGS sequence"/>
</dbReference>
<name>A0AAE3J0W9_9RHOB</name>
<dbReference type="Pfam" id="PF06305">
    <property type="entry name" value="LapA_dom"/>
    <property type="match status" value="1"/>
</dbReference>
<keyword evidence="9" id="KW-1185">Reference proteome</keyword>
<dbReference type="InterPro" id="IPR010445">
    <property type="entry name" value="LapA_dom"/>
</dbReference>
<reference evidence="8" key="1">
    <citation type="submission" date="2022-10" db="EMBL/GenBank/DDBJ databases">
        <authorList>
            <person name="Yue Y."/>
        </authorList>
    </citation>
    <scope>NUCLEOTIDE SEQUENCE</scope>
    <source>
        <strain evidence="8">Z654</strain>
    </source>
</reference>
<comment type="caution">
    <text evidence="8">The sequence shown here is derived from an EMBL/GenBank/DDBJ whole genome shotgun (WGS) entry which is preliminary data.</text>
</comment>
<dbReference type="RefSeq" id="WP_263954180.1">
    <property type="nucleotide sequence ID" value="NZ_JAOYFC010000002.1"/>
</dbReference>
<dbReference type="EMBL" id="JAOYFC010000002">
    <property type="protein sequence ID" value="MCV6825319.1"/>
    <property type="molecule type" value="Genomic_DNA"/>
</dbReference>
<feature type="domain" description="Lipopolysaccharide assembly protein A" evidence="7">
    <location>
        <begin position="44"/>
        <end position="94"/>
    </location>
</feature>
<feature type="transmembrane region" description="Helical" evidence="6">
    <location>
        <begin position="46"/>
        <end position="68"/>
    </location>
</feature>
<keyword evidence="3 6" id="KW-1133">Transmembrane helix</keyword>
<keyword evidence="1" id="KW-1003">Cell membrane</keyword>
<evidence type="ECO:0000256" key="3">
    <source>
        <dbReference type="ARBA" id="ARBA00022989"/>
    </source>
</evidence>
<proteinExistence type="predicted"/>
<evidence type="ECO:0000256" key="1">
    <source>
        <dbReference type="ARBA" id="ARBA00022475"/>
    </source>
</evidence>
<dbReference type="AlphaFoldDB" id="A0AAE3J0W9"/>
<evidence type="ECO:0000313" key="9">
    <source>
        <dbReference type="Proteomes" id="UP001208041"/>
    </source>
</evidence>
<organism evidence="8 9">
    <name type="scientific">Halocynthiibacter halioticoli</name>
    <dbReference type="NCBI Taxonomy" id="2986804"/>
    <lineage>
        <taxon>Bacteria</taxon>
        <taxon>Pseudomonadati</taxon>
        <taxon>Pseudomonadota</taxon>
        <taxon>Alphaproteobacteria</taxon>
        <taxon>Rhodobacterales</taxon>
        <taxon>Paracoccaceae</taxon>
        <taxon>Halocynthiibacter</taxon>
    </lineage>
</organism>
<protein>
    <submittedName>
        <fullName evidence="8">LapA family protein</fullName>
    </submittedName>
</protein>
<evidence type="ECO:0000256" key="2">
    <source>
        <dbReference type="ARBA" id="ARBA00022692"/>
    </source>
</evidence>
<accession>A0AAE3J0W9</accession>
<gene>
    <name evidence="8" type="ORF">OH136_12210</name>
</gene>
<evidence type="ECO:0000256" key="6">
    <source>
        <dbReference type="SAM" id="Phobius"/>
    </source>
</evidence>
<evidence type="ECO:0000259" key="7">
    <source>
        <dbReference type="Pfam" id="PF06305"/>
    </source>
</evidence>